<dbReference type="EMBL" id="LGRX02022544">
    <property type="protein sequence ID" value="KAK3255489.1"/>
    <property type="molecule type" value="Genomic_DNA"/>
</dbReference>
<organism evidence="2 3">
    <name type="scientific">Cymbomonas tetramitiformis</name>
    <dbReference type="NCBI Taxonomy" id="36881"/>
    <lineage>
        <taxon>Eukaryota</taxon>
        <taxon>Viridiplantae</taxon>
        <taxon>Chlorophyta</taxon>
        <taxon>Pyramimonadophyceae</taxon>
        <taxon>Pyramimonadales</taxon>
        <taxon>Pyramimonadaceae</taxon>
        <taxon>Cymbomonas</taxon>
    </lineage>
</organism>
<dbReference type="PANTHER" id="PTHR37736:SF1">
    <property type="entry name" value="GLYCINE-RICH PROTEIN"/>
    <property type="match status" value="1"/>
</dbReference>
<name>A0AAE0F9D0_9CHLO</name>
<feature type="compositionally biased region" description="Low complexity" evidence="1">
    <location>
        <begin position="400"/>
        <end position="411"/>
    </location>
</feature>
<sequence length="506" mass="53982">MSNAAEGSFSDGPVVSLVTKKLRALRKKLEKVTTLEQKVTEGKAINSEQQAVLDSKASILILVDEYEKLKDQLASAVEEEKAAVISKIPAPVAEDPVSAEPQPPVEPEVKEPEVSEEKIKEIQDAANAESVAKLKSILNLLYFAQLFDVTHRYHAIHTHVQKMERHSCLSYDAYDLVAPGPELEQRLDQNDLDNITEMGKLITSRPQGLPISHKDAIERCAAIADKWMARSDEKLPDFPISFGDLAGRLQRILNSDYFTQVPVVQEVTEHTARAAAEAQAAVHRHSQMAQFEPPHISADPGPLPASEPNIQPIAPVPVQEPGMFYAHQAHPFPPHLGQPSQQPALPQFGFGFEGEEDHMVTDGPILNFTNESKIEVGEEPPMPVAADVSAPPPGPPAPTADPGQSAGGHPQPHQPPPVQQPAANGAPLAYGKPLKEGGKGGNQEGKGGKGGKGGGKGKGGKGNYRGGEKGGYQGGGNGVRYGGGGRRDNRQQGSQQTATAAVRPSS</sequence>
<evidence type="ECO:0000313" key="2">
    <source>
        <dbReference type="EMBL" id="KAK3255489.1"/>
    </source>
</evidence>
<evidence type="ECO:0000313" key="3">
    <source>
        <dbReference type="Proteomes" id="UP001190700"/>
    </source>
</evidence>
<proteinExistence type="predicted"/>
<feature type="region of interest" description="Disordered" evidence="1">
    <location>
        <begin position="292"/>
        <end position="363"/>
    </location>
</feature>
<comment type="caution">
    <text evidence="2">The sequence shown here is derived from an EMBL/GenBank/DDBJ whole genome shotgun (WGS) entry which is preliminary data.</text>
</comment>
<feature type="compositionally biased region" description="Gly residues" evidence="1">
    <location>
        <begin position="439"/>
        <end position="484"/>
    </location>
</feature>
<keyword evidence="3" id="KW-1185">Reference proteome</keyword>
<feature type="region of interest" description="Disordered" evidence="1">
    <location>
        <begin position="382"/>
        <end position="506"/>
    </location>
</feature>
<feature type="region of interest" description="Disordered" evidence="1">
    <location>
        <begin position="94"/>
        <end position="113"/>
    </location>
</feature>
<reference evidence="2 3" key="1">
    <citation type="journal article" date="2015" name="Genome Biol. Evol.">
        <title>Comparative Genomics of a Bacterivorous Green Alga Reveals Evolutionary Causalities and Consequences of Phago-Mixotrophic Mode of Nutrition.</title>
        <authorList>
            <person name="Burns J.A."/>
            <person name="Paasch A."/>
            <person name="Narechania A."/>
            <person name="Kim E."/>
        </authorList>
    </citation>
    <scope>NUCLEOTIDE SEQUENCE [LARGE SCALE GENOMIC DNA]</scope>
    <source>
        <strain evidence="2 3">PLY_AMNH</strain>
    </source>
</reference>
<dbReference type="PANTHER" id="PTHR37736">
    <property type="entry name" value="GLYCINE-RICH PROTEIN"/>
    <property type="match status" value="1"/>
</dbReference>
<feature type="compositionally biased region" description="Pro residues" evidence="1">
    <location>
        <begin position="390"/>
        <end position="399"/>
    </location>
</feature>
<feature type="compositionally biased region" description="Polar residues" evidence="1">
    <location>
        <begin position="491"/>
        <end position="506"/>
    </location>
</feature>
<protein>
    <submittedName>
        <fullName evidence="2">Uncharacterized protein</fullName>
    </submittedName>
</protein>
<accession>A0AAE0F9D0</accession>
<evidence type="ECO:0000256" key="1">
    <source>
        <dbReference type="SAM" id="MobiDB-lite"/>
    </source>
</evidence>
<gene>
    <name evidence="2" type="ORF">CYMTET_35329</name>
</gene>
<dbReference type="AlphaFoldDB" id="A0AAE0F9D0"/>
<dbReference type="Proteomes" id="UP001190700">
    <property type="component" value="Unassembled WGS sequence"/>
</dbReference>